<feature type="transmembrane region" description="Helical" evidence="2">
    <location>
        <begin position="317"/>
        <end position="337"/>
    </location>
</feature>
<keyword evidence="2" id="KW-1133">Transmembrane helix</keyword>
<dbReference type="AlphaFoldDB" id="A0A2M8WQY7"/>
<dbReference type="PANTHER" id="PTHR40076">
    <property type="entry name" value="MEMBRANE PROTEIN-RELATED"/>
    <property type="match status" value="1"/>
</dbReference>
<feature type="compositionally biased region" description="Pro residues" evidence="1">
    <location>
        <begin position="25"/>
        <end position="58"/>
    </location>
</feature>
<feature type="region of interest" description="Disordered" evidence="1">
    <location>
        <begin position="1"/>
        <end position="130"/>
    </location>
</feature>
<accession>A0A2M8WQY7</accession>
<dbReference type="RefSeq" id="WP_100350063.1">
    <property type="nucleotide sequence ID" value="NZ_PGTZ01000008.1"/>
</dbReference>
<evidence type="ECO:0000313" key="3">
    <source>
        <dbReference type="EMBL" id="PJI93352.1"/>
    </source>
</evidence>
<organism evidence="3 4">
    <name type="scientific">Luteimicrobium subarcticum</name>
    <dbReference type="NCBI Taxonomy" id="620910"/>
    <lineage>
        <taxon>Bacteria</taxon>
        <taxon>Bacillati</taxon>
        <taxon>Actinomycetota</taxon>
        <taxon>Actinomycetes</taxon>
        <taxon>Micrococcales</taxon>
        <taxon>Luteimicrobium</taxon>
    </lineage>
</organism>
<dbReference type="Proteomes" id="UP000231586">
    <property type="component" value="Unassembled WGS sequence"/>
</dbReference>
<evidence type="ECO:0000313" key="4">
    <source>
        <dbReference type="Proteomes" id="UP000231586"/>
    </source>
</evidence>
<gene>
    <name evidence="3" type="ORF">CLV34_1921</name>
</gene>
<proteinExistence type="predicted"/>
<keyword evidence="4" id="KW-1185">Reference proteome</keyword>
<dbReference type="PANTHER" id="PTHR40076:SF1">
    <property type="entry name" value="MEMBRANE PROTEIN"/>
    <property type="match status" value="1"/>
</dbReference>
<feature type="compositionally biased region" description="Low complexity" evidence="1">
    <location>
        <begin position="76"/>
        <end position="97"/>
    </location>
</feature>
<dbReference type="EMBL" id="PGTZ01000008">
    <property type="protein sequence ID" value="PJI93352.1"/>
    <property type="molecule type" value="Genomic_DNA"/>
</dbReference>
<keyword evidence="2" id="KW-0472">Membrane</keyword>
<evidence type="ECO:0000256" key="1">
    <source>
        <dbReference type="SAM" id="MobiDB-lite"/>
    </source>
</evidence>
<comment type="caution">
    <text evidence="3">The sequence shown here is derived from an EMBL/GenBank/DDBJ whole genome shotgun (WGS) entry which is preliminary data.</text>
</comment>
<dbReference type="InterPro" id="IPR010380">
    <property type="entry name" value="DUF975"/>
</dbReference>
<feature type="transmembrane region" description="Helical" evidence="2">
    <location>
        <begin position="290"/>
        <end position="310"/>
    </location>
</feature>
<sequence length="348" mass="36718">MSDNMTGPDKPDPDEPATPQEPAAPQEPAPPSQPTEPPSAPPTEPPAAPGGYPPPPGQQQPYGQPAPGGFPPPQQPYAQQPYGQQPYGQQPYGQPDPGSYPPPQQPYGYGQQPQDQFVPGGYPAAPPPTGQVQGSIIGDAIGYGFRTLFKNFGSWFLLALILLAFNVIWGLITRGASDFTDSDGDFKFHFGIAGVLLNLVGLVVSYFITAFLTNGALRETAGHRPDVGSFFQVRNMGNVVLAALLVGLGTGIGLVLCIIPGLVFALFSAFTYYAALDRDLPAIDAIKTSWSLVAKNFGAVLGLLVLLFLLNIGGAVLCGLGLFITIPASYIAVGYAYRRLSGQPVYGQ</sequence>
<evidence type="ECO:0000256" key="2">
    <source>
        <dbReference type="SAM" id="Phobius"/>
    </source>
</evidence>
<dbReference type="OrthoDB" id="4829830at2"/>
<reference evidence="3 4" key="1">
    <citation type="submission" date="2017-11" db="EMBL/GenBank/DDBJ databases">
        <title>Genomic Encyclopedia of Archaeal and Bacterial Type Strains, Phase II (KMG-II): From Individual Species to Whole Genera.</title>
        <authorList>
            <person name="Goeker M."/>
        </authorList>
    </citation>
    <scope>NUCLEOTIDE SEQUENCE [LARGE SCALE GENOMIC DNA]</scope>
    <source>
        <strain evidence="3 4">DSM 22413</strain>
    </source>
</reference>
<feature type="transmembrane region" description="Helical" evidence="2">
    <location>
        <begin position="238"/>
        <end position="270"/>
    </location>
</feature>
<keyword evidence="2" id="KW-0812">Transmembrane</keyword>
<feature type="transmembrane region" description="Helical" evidence="2">
    <location>
        <begin position="152"/>
        <end position="172"/>
    </location>
</feature>
<name>A0A2M8WQY7_9MICO</name>
<feature type="transmembrane region" description="Helical" evidence="2">
    <location>
        <begin position="192"/>
        <end position="217"/>
    </location>
</feature>
<protein>
    <submittedName>
        <fullName evidence="3">Putative membrane protein</fullName>
    </submittedName>
</protein>
<feature type="compositionally biased region" description="Low complexity" evidence="1">
    <location>
        <begin position="106"/>
        <end position="123"/>
    </location>
</feature>